<reference evidence="1 2" key="1">
    <citation type="submission" date="2020-04" db="EMBL/GenBank/DDBJ databases">
        <title>Molecular characterization of pseudomonads from Agaricus bisporus reveal novel blotch 2 pathogens in Western Europe.</title>
        <authorList>
            <person name="Taparia T."/>
            <person name="Krijger M."/>
            <person name="Haynes E."/>
            <person name="Elpinstone J.G."/>
            <person name="Noble R."/>
            <person name="Van Der Wolf J."/>
        </authorList>
    </citation>
    <scope>NUCLEOTIDE SEQUENCE [LARGE SCALE GENOMIC DNA]</scope>
    <source>
        <strain evidence="1 2">P8021</strain>
    </source>
</reference>
<dbReference type="EMBL" id="JACASD010000015">
    <property type="protein sequence ID" value="NWE87911.1"/>
    <property type="molecule type" value="Genomic_DNA"/>
</dbReference>
<accession>A0A7Y8KFW0</accession>
<dbReference type="AlphaFoldDB" id="A0A7Y8KFW0"/>
<name>A0A7Y8KFW0_9PSED</name>
<protein>
    <submittedName>
        <fullName evidence="1">Uncharacterized protein</fullName>
    </submittedName>
</protein>
<proteinExistence type="predicted"/>
<gene>
    <name evidence="1" type="ORF">HX893_07180</name>
</gene>
<sequence>MQKNDQFSPVIAWRSILGIKPNREPVEIDVQDGRAEYLLSGPYRMAEGSKIEVIDGKVLWTGGRLKST</sequence>
<dbReference type="RefSeq" id="WP_177110694.1">
    <property type="nucleotide sequence ID" value="NZ_JACASD010000015.1"/>
</dbReference>
<organism evidence="1 2">
    <name type="scientific">Pseudomonas reactans</name>
    <dbReference type="NCBI Taxonomy" id="117680"/>
    <lineage>
        <taxon>Bacteria</taxon>
        <taxon>Pseudomonadati</taxon>
        <taxon>Pseudomonadota</taxon>
        <taxon>Gammaproteobacteria</taxon>
        <taxon>Pseudomonadales</taxon>
        <taxon>Pseudomonadaceae</taxon>
        <taxon>Pseudomonas</taxon>
    </lineage>
</organism>
<evidence type="ECO:0000313" key="2">
    <source>
        <dbReference type="Proteomes" id="UP000585226"/>
    </source>
</evidence>
<dbReference type="Proteomes" id="UP000585226">
    <property type="component" value="Unassembled WGS sequence"/>
</dbReference>
<evidence type="ECO:0000313" key="1">
    <source>
        <dbReference type="EMBL" id="NWE87911.1"/>
    </source>
</evidence>
<comment type="caution">
    <text evidence="1">The sequence shown here is derived from an EMBL/GenBank/DDBJ whole genome shotgun (WGS) entry which is preliminary data.</text>
</comment>